<name>K7ZET3_BDEBC</name>
<evidence type="ECO:0000313" key="1">
    <source>
        <dbReference type="EMBL" id="AFY00807.1"/>
    </source>
</evidence>
<protein>
    <submittedName>
        <fullName evidence="1">Uncharacterized protein</fullName>
    </submittedName>
</protein>
<organism evidence="1 2">
    <name type="scientific">Bdellovibrio bacteriovorus str. Tiberius</name>
    <dbReference type="NCBI Taxonomy" id="1069642"/>
    <lineage>
        <taxon>Bacteria</taxon>
        <taxon>Pseudomonadati</taxon>
        <taxon>Bdellovibrionota</taxon>
        <taxon>Bdellovibrionia</taxon>
        <taxon>Bdellovibrionales</taxon>
        <taxon>Pseudobdellovibrionaceae</taxon>
        <taxon>Bdellovibrio</taxon>
    </lineage>
</organism>
<dbReference type="AlphaFoldDB" id="K7ZET3"/>
<dbReference type="EMBL" id="CP002930">
    <property type="protein sequence ID" value="AFY00807.1"/>
    <property type="molecule type" value="Genomic_DNA"/>
</dbReference>
<evidence type="ECO:0000313" key="2">
    <source>
        <dbReference type="Proteomes" id="UP000010074"/>
    </source>
</evidence>
<dbReference type="HOGENOM" id="CLU_2166006_0_0_7"/>
<dbReference type="PATRIC" id="fig|1069642.3.peg.1094"/>
<dbReference type="Proteomes" id="UP000010074">
    <property type="component" value="Chromosome"/>
</dbReference>
<dbReference type="KEGG" id="bbat:Bdt_1107"/>
<accession>K7ZET3</accession>
<proteinExistence type="predicted"/>
<gene>
    <name evidence="1" type="ORF">Bdt_1107</name>
</gene>
<dbReference type="STRING" id="1069642.Bdt_1107"/>
<dbReference type="RefSeq" id="WP_015090273.1">
    <property type="nucleotide sequence ID" value="NC_019567.1"/>
</dbReference>
<reference evidence="1 2" key="1">
    <citation type="journal article" date="2012" name="BMC Genomics">
        <title>Genome analysis of a simultaneously predatory and prey-independent, novel Bdellovibrio bacteriovorus from the River Tiber, supports in silico predictions of both ancient and recent lateral gene transfer from diverse bacteria.</title>
        <authorList>
            <person name="Hobley L."/>
            <person name="Lerner T.R."/>
            <person name="Williams L.E."/>
            <person name="Lambert C."/>
            <person name="Till R."/>
            <person name="Milner D.S."/>
            <person name="Basford S.M."/>
            <person name="Capeness M.J."/>
            <person name="Fenton A.K."/>
            <person name="Atterbury R.J."/>
            <person name="Harris M.A."/>
            <person name="Sockett R.E."/>
        </authorList>
    </citation>
    <scope>NUCLEOTIDE SEQUENCE [LARGE SCALE GENOMIC DNA]</scope>
    <source>
        <strain evidence="1 2">Tiberius</strain>
    </source>
</reference>
<sequence>MKFLIAIVLWMFTTPVHAYEITTILNCRVEDLSMSFVILADATEEMSTTALLVTTQGQPTYARLLSSIQTPLNLSKDGRISLVDSDENGNYLITVKGKDGIQAEYSATCE</sequence>